<feature type="non-terminal residue" evidence="2">
    <location>
        <position position="186"/>
    </location>
</feature>
<dbReference type="InterPro" id="IPR036291">
    <property type="entry name" value="NAD(P)-bd_dom_sf"/>
</dbReference>
<sequence length="186" mass="20769">MSYKEALSNLKSHQYTWLITGAAGFIGSNLAEALIKLNQRVIAIDNFSTGYLHNIEEIMRNFDTVEKKNFNFFEGDILDKNFLKSIFKDVDIVLHQAAIGSVVRSIEDPLETCKNNIEGFLNTINQAKNSSVKSFVYASSSSVYGDSADLPSIEDKLGACKSPYALSKLVNEMYADVFFTNYSFLS</sequence>
<protein>
    <recommendedName>
        <fullName evidence="1">NAD(P)-binding domain-containing protein</fullName>
    </recommendedName>
</protein>
<evidence type="ECO:0000313" key="2">
    <source>
        <dbReference type="EMBL" id="SVC41817.1"/>
    </source>
</evidence>
<evidence type="ECO:0000259" key="1">
    <source>
        <dbReference type="Pfam" id="PF16363"/>
    </source>
</evidence>
<gene>
    <name evidence="2" type="ORF">METZ01_LOCUS294671</name>
</gene>
<dbReference type="Pfam" id="PF16363">
    <property type="entry name" value="GDP_Man_Dehyd"/>
    <property type="match status" value="1"/>
</dbReference>
<dbReference type="Gene3D" id="3.40.50.720">
    <property type="entry name" value="NAD(P)-binding Rossmann-like Domain"/>
    <property type="match status" value="1"/>
</dbReference>
<dbReference type="AlphaFoldDB" id="A0A382M2B7"/>
<feature type="domain" description="NAD(P)-binding" evidence="1">
    <location>
        <begin position="18"/>
        <end position="181"/>
    </location>
</feature>
<dbReference type="EMBL" id="UINC01090141">
    <property type="protein sequence ID" value="SVC41817.1"/>
    <property type="molecule type" value="Genomic_DNA"/>
</dbReference>
<name>A0A382M2B7_9ZZZZ</name>
<accession>A0A382M2B7</accession>
<dbReference type="InterPro" id="IPR016040">
    <property type="entry name" value="NAD(P)-bd_dom"/>
</dbReference>
<reference evidence="2" key="1">
    <citation type="submission" date="2018-05" db="EMBL/GenBank/DDBJ databases">
        <authorList>
            <person name="Lanie J.A."/>
            <person name="Ng W.-L."/>
            <person name="Kazmierczak K.M."/>
            <person name="Andrzejewski T.M."/>
            <person name="Davidsen T.M."/>
            <person name="Wayne K.J."/>
            <person name="Tettelin H."/>
            <person name="Glass J.I."/>
            <person name="Rusch D."/>
            <person name="Podicherti R."/>
            <person name="Tsui H.-C.T."/>
            <person name="Winkler M.E."/>
        </authorList>
    </citation>
    <scope>NUCLEOTIDE SEQUENCE</scope>
</reference>
<proteinExistence type="predicted"/>
<organism evidence="2">
    <name type="scientific">marine metagenome</name>
    <dbReference type="NCBI Taxonomy" id="408172"/>
    <lineage>
        <taxon>unclassified sequences</taxon>
        <taxon>metagenomes</taxon>
        <taxon>ecological metagenomes</taxon>
    </lineage>
</organism>
<dbReference type="PANTHER" id="PTHR43725">
    <property type="entry name" value="UDP-GLUCOSE 4-EPIMERASE"/>
    <property type="match status" value="1"/>
</dbReference>
<dbReference type="SUPFAM" id="SSF51735">
    <property type="entry name" value="NAD(P)-binding Rossmann-fold domains"/>
    <property type="match status" value="1"/>
</dbReference>